<accession>A0A1N7PUM1</accession>
<reference evidence="4 5" key="1">
    <citation type="submission" date="2017-01" db="EMBL/GenBank/DDBJ databases">
        <authorList>
            <person name="Mah S.A."/>
            <person name="Swanson W.J."/>
            <person name="Moy G.W."/>
            <person name="Vacquier V.D."/>
        </authorList>
    </citation>
    <scope>NUCLEOTIDE SEQUENCE [LARGE SCALE GENOMIC DNA]</scope>
    <source>
        <strain evidence="4 5">DSM 26375</strain>
    </source>
</reference>
<keyword evidence="5" id="KW-1185">Reference proteome</keyword>
<dbReference type="STRING" id="1086013.SAMN05421774_106150"/>
<evidence type="ECO:0000259" key="3">
    <source>
        <dbReference type="Pfam" id="PF17746"/>
    </source>
</evidence>
<dbReference type="Pfam" id="PF17746">
    <property type="entry name" value="SfsA_N"/>
    <property type="match status" value="1"/>
</dbReference>
<dbReference type="CDD" id="cd22359">
    <property type="entry name" value="SfsA-like_bacterial"/>
    <property type="match status" value="1"/>
</dbReference>
<sequence>MRFPTPLFSSRLNLRYKRFLADMQMPDGSVVTAHCPNPGAMTGLADPGMSCWLAPARPGAKLAWGWKLAELPGGLAVIDTGIANRVVAEALEARTVPGLPAYDTVRPEVRIDGESRVDFLLDGAAGRIWVEVKSVTLARDGWAEFPDTRTDRGARHLRALTNVVQRGDHAAMIYLLARDDCDRIRIAADIDPTYADAFAKARQAGVMLLGLGCRITTEEVVATGAVPVA</sequence>
<dbReference type="EMBL" id="FTOT01000006">
    <property type="protein sequence ID" value="SIT14276.1"/>
    <property type="molecule type" value="Genomic_DNA"/>
</dbReference>
<gene>
    <name evidence="1" type="primary">sfsA</name>
    <name evidence="4" type="ORF">SAMN05421774_106150</name>
</gene>
<dbReference type="PANTHER" id="PTHR30545:SF2">
    <property type="entry name" value="SUGAR FERMENTATION STIMULATION PROTEIN A"/>
    <property type="match status" value="1"/>
</dbReference>
<protein>
    <recommendedName>
        <fullName evidence="1">Sugar fermentation stimulation protein homolog</fullName>
    </recommendedName>
</protein>
<name>A0A1N7PUM1_9RHOB</name>
<evidence type="ECO:0000313" key="5">
    <source>
        <dbReference type="Proteomes" id="UP000186141"/>
    </source>
</evidence>
<dbReference type="Pfam" id="PF03749">
    <property type="entry name" value="SfsA"/>
    <property type="match status" value="1"/>
</dbReference>
<dbReference type="RefSeq" id="WP_076532661.1">
    <property type="nucleotide sequence ID" value="NZ_BMEH01000006.1"/>
</dbReference>
<dbReference type="InterPro" id="IPR040452">
    <property type="entry name" value="SfsA_C"/>
</dbReference>
<proteinExistence type="inferred from homology"/>
<dbReference type="HAMAP" id="MF_00095">
    <property type="entry name" value="SfsA"/>
    <property type="match status" value="1"/>
</dbReference>
<dbReference type="Proteomes" id="UP000186141">
    <property type="component" value="Unassembled WGS sequence"/>
</dbReference>
<feature type="domain" description="Sugar fermentation stimulation protein C-terminal" evidence="2">
    <location>
        <begin position="82"/>
        <end position="218"/>
    </location>
</feature>
<organism evidence="4 5">
    <name type="scientific">Gemmobacter megaterium</name>
    <dbReference type="NCBI Taxonomy" id="1086013"/>
    <lineage>
        <taxon>Bacteria</taxon>
        <taxon>Pseudomonadati</taxon>
        <taxon>Pseudomonadota</taxon>
        <taxon>Alphaproteobacteria</taxon>
        <taxon>Rhodobacterales</taxon>
        <taxon>Paracoccaceae</taxon>
        <taxon>Gemmobacter</taxon>
    </lineage>
</organism>
<evidence type="ECO:0000313" key="4">
    <source>
        <dbReference type="EMBL" id="SIT14276.1"/>
    </source>
</evidence>
<dbReference type="AlphaFoldDB" id="A0A1N7PUM1"/>
<dbReference type="Gene3D" id="3.40.1350.60">
    <property type="match status" value="1"/>
</dbReference>
<dbReference type="InterPro" id="IPR041465">
    <property type="entry name" value="SfsA_N"/>
</dbReference>
<evidence type="ECO:0000256" key="1">
    <source>
        <dbReference type="HAMAP-Rule" id="MF_00095"/>
    </source>
</evidence>
<dbReference type="PANTHER" id="PTHR30545">
    <property type="entry name" value="SUGAR FERMENTATION STIMULATION PROTEIN A"/>
    <property type="match status" value="1"/>
</dbReference>
<dbReference type="NCBIfam" id="TIGR00230">
    <property type="entry name" value="sfsA"/>
    <property type="match status" value="1"/>
</dbReference>
<dbReference type="OrthoDB" id="9802365at2"/>
<dbReference type="Gene3D" id="2.40.50.580">
    <property type="match status" value="1"/>
</dbReference>
<comment type="similarity">
    <text evidence="1">Belongs to the SfsA family.</text>
</comment>
<dbReference type="InterPro" id="IPR005224">
    <property type="entry name" value="SfsA"/>
</dbReference>
<evidence type="ECO:0000259" key="2">
    <source>
        <dbReference type="Pfam" id="PF03749"/>
    </source>
</evidence>
<dbReference type="GO" id="GO:0003677">
    <property type="term" value="F:DNA binding"/>
    <property type="evidence" value="ECO:0007669"/>
    <property type="project" value="InterPro"/>
</dbReference>
<feature type="domain" description="SfsA N-terminal OB" evidence="3">
    <location>
        <begin position="15"/>
        <end position="78"/>
    </location>
</feature>